<evidence type="ECO:0000313" key="1">
    <source>
        <dbReference type="EMBL" id="MDA1363092.1"/>
    </source>
</evidence>
<dbReference type="EMBL" id="JAPZVP010000038">
    <property type="protein sequence ID" value="MDA1363092.1"/>
    <property type="molecule type" value="Genomic_DNA"/>
</dbReference>
<dbReference type="PROSITE" id="PS51318">
    <property type="entry name" value="TAT"/>
    <property type="match status" value="1"/>
</dbReference>
<comment type="caution">
    <text evidence="1">The sequence shown here is derived from an EMBL/GenBank/DDBJ whole genome shotgun (WGS) entry which is preliminary data.</text>
</comment>
<dbReference type="InterPro" id="IPR006311">
    <property type="entry name" value="TAT_signal"/>
</dbReference>
<reference evidence="1" key="1">
    <citation type="submission" date="2022-12" db="EMBL/GenBank/DDBJ databases">
        <title>Gycomyces niveus sp.nov.,a novel actinomycete isolated from soil in Shouguan.</title>
        <authorList>
            <person name="Yang X."/>
        </authorList>
    </citation>
    <scope>NUCLEOTIDE SEQUENCE</scope>
    <source>
        <strain evidence="1">NEAU-A15</strain>
    </source>
</reference>
<dbReference type="Proteomes" id="UP001146067">
    <property type="component" value="Unassembled WGS sequence"/>
</dbReference>
<organism evidence="1 2">
    <name type="scientific">Glycomyces luteolus</name>
    <dbReference type="NCBI Taxonomy" id="2670330"/>
    <lineage>
        <taxon>Bacteria</taxon>
        <taxon>Bacillati</taxon>
        <taxon>Actinomycetota</taxon>
        <taxon>Actinomycetes</taxon>
        <taxon>Glycomycetales</taxon>
        <taxon>Glycomycetaceae</taxon>
        <taxon>Glycomyces</taxon>
    </lineage>
</organism>
<gene>
    <name evidence="1" type="ORF">O1R50_25995</name>
</gene>
<dbReference type="AlphaFoldDB" id="A0A9X3PG47"/>
<sequence>MADNGNTPEGSTAPDGGFNRRRLFTLAAGGAAAASGILLPATAAQAHGELRYYSGIWGQNTVNASNAQLQSYRYRPSFHDKLNAWLQLWFENTGYEKPLRVWISGVHKDSGNAAQRQGRALNLDHIYVNHGSPTSQGAFQANYEIWGRGSGSGLTYARNNYWATAATLHYHFGTVRTYLNGSRVSVYVDNMTSGTGTTSFTRTESQILHVQASCRYIWGKGTTIDGEWGDQAKRHSHEVLERIGKGGYLGTSKSHWQAFNVATMRKGIGTESY</sequence>
<proteinExistence type="predicted"/>
<name>A0A9X3PG47_9ACTN</name>
<dbReference type="RefSeq" id="WP_270113178.1">
    <property type="nucleotide sequence ID" value="NZ_JAPZVP010000038.1"/>
</dbReference>
<accession>A0A9X3PG47</accession>
<evidence type="ECO:0000313" key="2">
    <source>
        <dbReference type="Proteomes" id="UP001146067"/>
    </source>
</evidence>
<keyword evidence="2" id="KW-1185">Reference proteome</keyword>
<protein>
    <submittedName>
        <fullName evidence="1">Uncharacterized protein</fullName>
    </submittedName>
</protein>